<gene>
    <name evidence="3" type="ORF">GPM918_LOCUS43303</name>
    <name evidence="4" type="ORF">SRO942_LOCUS44761</name>
</gene>
<keyword evidence="2" id="KW-0812">Transmembrane</keyword>
<proteinExistence type="predicted"/>
<dbReference type="AlphaFoldDB" id="A0A816BU87"/>
<dbReference type="InterPro" id="IPR029044">
    <property type="entry name" value="Nucleotide-diphossugar_trans"/>
</dbReference>
<dbReference type="InterPro" id="IPR007577">
    <property type="entry name" value="GlycoTrfase_DXD_sugar-bd_CS"/>
</dbReference>
<accession>A0A816BU87</accession>
<evidence type="ECO:0008006" key="6">
    <source>
        <dbReference type="Google" id="ProtNLM"/>
    </source>
</evidence>
<feature type="transmembrane region" description="Helical" evidence="2">
    <location>
        <begin position="168"/>
        <end position="189"/>
    </location>
</feature>
<dbReference type="PANTHER" id="PTHR32385">
    <property type="entry name" value="MANNOSYL PHOSPHORYLINOSITOL CERAMIDE SYNTHASE"/>
    <property type="match status" value="1"/>
</dbReference>
<dbReference type="Proteomes" id="UP000663829">
    <property type="component" value="Unassembled WGS sequence"/>
</dbReference>
<keyword evidence="5" id="KW-1185">Reference proteome</keyword>
<evidence type="ECO:0000313" key="3">
    <source>
        <dbReference type="EMBL" id="CAF1614161.1"/>
    </source>
</evidence>
<dbReference type="GO" id="GO:0016020">
    <property type="term" value="C:membrane"/>
    <property type="evidence" value="ECO:0007669"/>
    <property type="project" value="GOC"/>
</dbReference>
<keyword evidence="1" id="KW-0808">Transferase</keyword>
<evidence type="ECO:0000256" key="1">
    <source>
        <dbReference type="ARBA" id="ARBA00022679"/>
    </source>
</evidence>
<dbReference type="OrthoDB" id="9997758at2759"/>
<evidence type="ECO:0000313" key="4">
    <source>
        <dbReference type="EMBL" id="CAF4499527.1"/>
    </source>
</evidence>
<comment type="caution">
    <text evidence="3">The sequence shown here is derived from an EMBL/GenBank/DDBJ whole genome shotgun (WGS) entry which is preliminary data.</text>
</comment>
<dbReference type="EMBL" id="CAJNOQ010038846">
    <property type="protein sequence ID" value="CAF1614161.1"/>
    <property type="molecule type" value="Genomic_DNA"/>
</dbReference>
<dbReference type="Pfam" id="PF04488">
    <property type="entry name" value="Gly_transf_sug"/>
    <property type="match status" value="1"/>
</dbReference>
<dbReference type="Gene3D" id="3.90.550.20">
    <property type="match status" value="1"/>
</dbReference>
<dbReference type="InterPro" id="IPR051706">
    <property type="entry name" value="Glycosyltransferase_domain"/>
</dbReference>
<name>A0A816BU87_9BILA</name>
<dbReference type="EMBL" id="CAJOBC010105732">
    <property type="protein sequence ID" value="CAF4499527.1"/>
    <property type="molecule type" value="Genomic_DNA"/>
</dbReference>
<keyword evidence="2" id="KW-0472">Membrane</keyword>
<organism evidence="3 5">
    <name type="scientific">Didymodactylos carnosus</name>
    <dbReference type="NCBI Taxonomy" id="1234261"/>
    <lineage>
        <taxon>Eukaryota</taxon>
        <taxon>Metazoa</taxon>
        <taxon>Spiralia</taxon>
        <taxon>Gnathifera</taxon>
        <taxon>Rotifera</taxon>
        <taxon>Eurotatoria</taxon>
        <taxon>Bdelloidea</taxon>
        <taxon>Philodinida</taxon>
        <taxon>Philodinidae</taxon>
        <taxon>Didymodactylos</taxon>
    </lineage>
</organism>
<evidence type="ECO:0000313" key="5">
    <source>
        <dbReference type="Proteomes" id="UP000663829"/>
    </source>
</evidence>
<dbReference type="GO" id="GO:0051999">
    <property type="term" value="P:mannosyl-inositol phosphorylceramide biosynthetic process"/>
    <property type="evidence" value="ECO:0007669"/>
    <property type="project" value="TreeGrafter"/>
</dbReference>
<dbReference type="Proteomes" id="UP000681722">
    <property type="component" value="Unassembled WGS sequence"/>
</dbReference>
<reference evidence="3" key="1">
    <citation type="submission" date="2021-02" db="EMBL/GenBank/DDBJ databases">
        <authorList>
            <person name="Nowell W R."/>
        </authorList>
    </citation>
    <scope>NUCLEOTIDE SEQUENCE</scope>
</reference>
<protein>
    <recommendedName>
        <fullName evidence="6">Mannosyl phosphorylinositol ceramide synthase SUR1</fullName>
    </recommendedName>
</protein>
<dbReference type="GO" id="GO:0000030">
    <property type="term" value="F:mannosyltransferase activity"/>
    <property type="evidence" value="ECO:0007669"/>
    <property type="project" value="TreeGrafter"/>
</dbReference>
<evidence type="ECO:0000256" key="2">
    <source>
        <dbReference type="SAM" id="Phobius"/>
    </source>
</evidence>
<dbReference type="PANTHER" id="PTHR32385:SF15">
    <property type="entry name" value="INOSITOL PHOSPHOCERAMIDE MANNOSYLTRANSFERASE 1"/>
    <property type="match status" value="1"/>
</dbReference>
<sequence length="273" mass="31669">MIELDKNVWQRHQTQIPRHIHQIWISSIKNEEMFARFQKASNSCIKLNPGYNYTLWTHNKILIWLKAQYPWFLPLYNIYRYDMQRIDAMKYLLLFHYGGIYIDLDVSCQVADIVTAMLPNNTIQTDEPDIIFHMGGEGISANTDIKAAKRHHPFFKLAVSQLKAANRWFYLYHLTIILSAGPTFLFGIYRQYPLKDDFYFVPNDLLEGHLVEFIGGGTWYGKDTYFLITVLNNESNCVSAPDETRVKSPDKTADTSYNVSGDASWDISINSST</sequence>
<dbReference type="SUPFAM" id="SSF53448">
    <property type="entry name" value="Nucleotide-diphospho-sugar transferases"/>
    <property type="match status" value="1"/>
</dbReference>
<keyword evidence="2" id="KW-1133">Transmembrane helix</keyword>